<evidence type="ECO:0000313" key="2">
    <source>
        <dbReference type="EMBL" id="CAD6202585.1"/>
    </source>
</evidence>
<reference evidence="2" key="1">
    <citation type="submission" date="2020-10" db="EMBL/GenBank/DDBJ databases">
        <authorList>
            <person name="Han B."/>
            <person name="Lu T."/>
            <person name="Zhao Q."/>
            <person name="Huang X."/>
            <person name="Zhao Y."/>
        </authorList>
    </citation>
    <scope>NUCLEOTIDE SEQUENCE</scope>
</reference>
<sequence>MPSVGVKIYNVFFELFIHHRLRSRAAAAGDLDNAAFRVSCHPDEATAPPSLAFSASADGVASKDLHIDPNSSLSVRIFLPTPPSSPHAHLLSHAPATPPLPSSAPAPPLPPRRRQSQRPG</sequence>
<comment type="caution">
    <text evidence="2">The sequence shown here is derived from an EMBL/GenBank/DDBJ whole genome shotgun (WGS) entry which is preliminary data.</text>
</comment>
<proteinExistence type="predicted"/>
<accession>A0A811MC24</accession>
<dbReference type="EMBL" id="CAJGYO010000001">
    <property type="protein sequence ID" value="CAD6202585.1"/>
    <property type="molecule type" value="Genomic_DNA"/>
</dbReference>
<keyword evidence="3" id="KW-1185">Reference proteome</keyword>
<gene>
    <name evidence="2" type="ORF">NCGR_LOCUS873</name>
</gene>
<dbReference type="Proteomes" id="UP000604825">
    <property type="component" value="Unassembled WGS sequence"/>
</dbReference>
<feature type="compositionally biased region" description="Low complexity" evidence="1">
    <location>
        <begin position="86"/>
        <end position="95"/>
    </location>
</feature>
<organism evidence="2 3">
    <name type="scientific">Miscanthus lutarioriparius</name>
    <dbReference type="NCBI Taxonomy" id="422564"/>
    <lineage>
        <taxon>Eukaryota</taxon>
        <taxon>Viridiplantae</taxon>
        <taxon>Streptophyta</taxon>
        <taxon>Embryophyta</taxon>
        <taxon>Tracheophyta</taxon>
        <taxon>Spermatophyta</taxon>
        <taxon>Magnoliopsida</taxon>
        <taxon>Liliopsida</taxon>
        <taxon>Poales</taxon>
        <taxon>Poaceae</taxon>
        <taxon>PACMAD clade</taxon>
        <taxon>Panicoideae</taxon>
        <taxon>Andropogonodae</taxon>
        <taxon>Andropogoneae</taxon>
        <taxon>Saccharinae</taxon>
        <taxon>Miscanthus</taxon>
    </lineage>
</organism>
<protein>
    <submittedName>
        <fullName evidence="2">Uncharacterized protein</fullName>
    </submittedName>
</protein>
<evidence type="ECO:0000313" key="3">
    <source>
        <dbReference type="Proteomes" id="UP000604825"/>
    </source>
</evidence>
<feature type="region of interest" description="Disordered" evidence="1">
    <location>
        <begin position="83"/>
        <end position="120"/>
    </location>
</feature>
<feature type="compositionally biased region" description="Pro residues" evidence="1">
    <location>
        <begin position="96"/>
        <end position="110"/>
    </location>
</feature>
<name>A0A811MC24_9POAL</name>
<dbReference type="AlphaFoldDB" id="A0A811MC24"/>
<feature type="compositionally biased region" description="Basic residues" evidence="1">
    <location>
        <begin position="111"/>
        <end position="120"/>
    </location>
</feature>
<dbReference type="OrthoDB" id="1708434at2759"/>
<evidence type="ECO:0000256" key="1">
    <source>
        <dbReference type="SAM" id="MobiDB-lite"/>
    </source>
</evidence>